<feature type="compositionally biased region" description="Basic and acidic residues" evidence="1">
    <location>
        <begin position="203"/>
        <end position="215"/>
    </location>
</feature>
<dbReference type="PROSITE" id="PS50921">
    <property type="entry name" value="ANTAR"/>
    <property type="match status" value="1"/>
</dbReference>
<feature type="region of interest" description="Disordered" evidence="1">
    <location>
        <begin position="196"/>
        <end position="215"/>
    </location>
</feature>
<reference evidence="3 4" key="1">
    <citation type="journal article" date="2011" name="Int. J. Syst. Evol. Microbiol.">
        <title>Zhongshania antarctica gen. nov., sp. nov. and Zhongshania guokunii sp. nov., gammaproteobacteria respectively isolated from coastal attached (fast) ice and surface seawater of the Antarctic.</title>
        <authorList>
            <person name="Li H.J."/>
            <person name="Zhang X.Y."/>
            <person name="Chen C.X."/>
            <person name="Zhang Y.J."/>
            <person name="Gao Z.M."/>
            <person name="Yu Y."/>
            <person name="Chen X.L."/>
            <person name="Chen B."/>
            <person name="Zhang Y.Z."/>
        </authorList>
    </citation>
    <scope>NUCLEOTIDE SEQUENCE [LARGE SCALE GENOMIC DNA]</scope>
    <source>
        <strain evidence="3 4">15-R06ZXC-3</strain>
    </source>
</reference>
<accession>A0ABV3TKP4</accession>
<dbReference type="SUPFAM" id="SSF52172">
    <property type="entry name" value="CheY-like"/>
    <property type="match status" value="1"/>
</dbReference>
<dbReference type="Proteomes" id="UP001557465">
    <property type="component" value="Unassembled WGS sequence"/>
</dbReference>
<evidence type="ECO:0000259" key="2">
    <source>
        <dbReference type="PROSITE" id="PS50921"/>
    </source>
</evidence>
<proteinExistence type="predicted"/>
<dbReference type="InterPro" id="IPR005561">
    <property type="entry name" value="ANTAR"/>
</dbReference>
<sequence length="215" mass="24463">MKTARITQNFRGRTAIVFSSEGRSLDLLEQTMRRLGLEADIRPLQMRQSLELPDGLHREHHIVLIDGDMTLPAAWPESYGAETPCPTIGLVGIEAPSRLKALLQLGVQAFLSKPIHSGSIYSALYLAVNEFNRMDVLHRDLHDLSDRRRKRIHVIRAVTALMRQRGLSEDAAYSILRKDSMRERVSIEDHCFDLMHAQSDDDPNSRETNKRGQAR</sequence>
<evidence type="ECO:0000256" key="1">
    <source>
        <dbReference type="SAM" id="MobiDB-lite"/>
    </source>
</evidence>
<comment type="caution">
    <text evidence="3">The sequence shown here is derived from an EMBL/GenBank/DDBJ whole genome shotgun (WGS) entry which is preliminary data.</text>
</comment>
<dbReference type="InterPro" id="IPR036388">
    <property type="entry name" value="WH-like_DNA-bd_sf"/>
</dbReference>
<organism evidence="3 4">
    <name type="scientific">Thioclava arctica</name>
    <dbReference type="NCBI Taxonomy" id="3238301"/>
    <lineage>
        <taxon>Bacteria</taxon>
        <taxon>Pseudomonadati</taxon>
        <taxon>Pseudomonadota</taxon>
        <taxon>Alphaproteobacteria</taxon>
        <taxon>Rhodobacterales</taxon>
        <taxon>Paracoccaceae</taxon>
        <taxon>Thioclava</taxon>
    </lineage>
</organism>
<dbReference type="SMART" id="SM01012">
    <property type="entry name" value="ANTAR"/>
    <property type="match status" value="1"/>
</dbReference>
<keyword evidence="4" id="KW-1185">Reference proteome</keyword>
<dbReference type="Gene3D" id="3.40.50.2300">
    <property type="match status" value="1"/>
</dbReference>
<dbReference type="Gene3D" id="1.10.10.10">
    <property type="entry name" value="Winged helix-like DNA-binding domain superfamily/Winged helix DNA-binding domain"/>
    <property type="match status" value="1"/>
</dbReference>
<gene>
    <name evidence="3" type="ORF">AB4874_10825</name>
</gene>
<protein>
    <submittedName>
        <fullName evidence="3">ANTAR domain-containing response regulator</fullName>
    </submittedName>
</protein>
<evidence type="ECO:0000313" key="3">
    <source>
        <dbReference type="EMBL" id="MEX1662138.1"/>
    </source>
</evidence>
<name>A0ABV3TKP4_9RHOB</name>
<dbReference type="Pfam" id="PF03861">
    <property type="entry name" value="ANTAR"/>
    <property type="match status" value="1"/>
</dbReference>
<dbReference type="EMBL" id="JBFRYC010000005">
    <property type="protein sequence ID" value="MEX1662138.1"/>
    <property type="molecule type" value="Genomic_DNA"/>
</dbReference>
<dbReference type="RefSeq" id="WP_368391991.1">
    <property type="nucleotide sequence ID" value="NZ_JBFRYC010000005.1"/>
</dbReference>
<feature type="domain" description="ANTAR" evidence="2">
    <location>
        <begin position="134"/>
        <end position="195"/>
    </location>
</feature>
<dbReference type="InterPro" id="IPR011006">
    <property type="entry name" value="CheY-like_superfamily"/>
</dbReference>
<evidence type="ECO:0000313" key="4">
    <source>
        <dbReference type="Proteomes" id="UP001557465"/>
    </source>
</evidence>